<evidence type="ECO:0000256" key="4">
    <source>
        <dbReference type="ARBA" id="ARBA00022989"/>
    </source>
</evidence>
<feature type="transmembrane region" description="Helical" evidence="7">
    <location>
        <begin position="286"/>
        <end position="304"/>
    </location>
</feature>
<dbReference type="InterPro" id="IPR036259">
    <property type="entry name" value="MFS_trans_sf"/>
</dbReference>
<dbReference type="PANTHER" id="PTHR23513">
    <property type="entry name" value="INTEGRAL MEMBRANE EFFLUX PROTEIN-RELATED"/>
    <property type="match status" value="1"/>
</dbReference>
<organism evidence="8 9">
    <name type="scientific">Catellatospora coxensis</name>
    <dbReference type="NCBI Taxonomy" id="310354"/>
    <lineage>
        <taxon>Bacteria</taxon>
        <taxon>Bacillati</taxon>
        <taxon>Actinomycetota</taxon>
        <taxon>Actinomycetes</taxon>
        <taxon>Micromonosporales</taxon>
        <taxon>Micromonosporaceae</taxon>
        <taxon>Catellatospora</taxon>
    </lineage>
</organism>
<feature type="transmembrane region" description="Helical" evidence="7">
    <location>
        <begin position="44"/>
        <end position="66"/>
    </location>
</feature>
<evidence type="ECO:0000313" key="9">
    <source>
        <dbReference type="Proteomes" id="UP000630887"/>
    </source>
</evidence>
<accession>A0A8J3P7H4</accession>
<dbReference type="PANTHER" id="PTHR23513:SF6">
    <property type="entry name" value="MAJOR FACILITATOR SUPERFAMILY ASSOCIATED DOMAIN-CONTAINING PROTEIN"/>
    <property type="match status" value="1"/>
</dbReference>
<feature type="transmembrane region" description="Helical" evidence="7">
    <location>
        <begin position="310"/>
        <end position="331"/>
    </location>
</feature>
<dbReference type="InterPro" id="IPR011701">
    <property type="entry name" value="MFS"/>
</dbReference>
<dbReference type="GO" id="GO:0022857">
    <property type="term" value="F:transmembrane transporter activity"/>
    <property type="evidence" value="ECO:0007669"/>
    <property type="project" value="InterPro"/>
</dbReference>
<feature type="transmembrane region" description="Helical" evidence="7">
    <location>
        <begin position="102"/>
        <end position="127"/>
    </location>
</feature>
<dbReference type="SUPFAM" id="SSF103473">
    <property type="entry name" value="MFS general substrate transporter"/>
    <property type="match status" value="1"/>
</dbReference>
<keyword evidence="4 7" id="KW-1133">Transmembrane helix</keyword>
<keyword evidence="2" id="KW-1003">Cell membrane</keyword>
<evidence type="ECO:0000256" key="5">
    <source>
        <dbReference type="ARBA" id="ARBA00023136"/>
    </source>
</evidence>
<keyword evidence="9" id="KW-1185">Reference proteome</keyword>
<evidence type="ECO:0000256" key="1">
    <source>
        <dbReference type="ARBA" id="ARBA00004651"/>
    </source>
</evidence>
<keyword evidence="3 7" id="KW-0812">Transmembrane</keyword>
<feature type="transmembrane region" description="Helical" evidence="7">
    <location>
        <begin position="78"/>
        <end position="96"/>
    </location>
</feature>
<name>A0A8J3P7H4_9ACTN</name>
<comment type="subcellular location">
    <subcellularLocation>
        <location evidence="1">Cell membrane</location>
        <topology evidence="1">Multi-pass membrane protein</topology>
    </subcellularLocation>
</comment>
<dbReference type="Gene3D" id="1.20.1250.20">
    <property type="entry name" value="MFS general substrate transporter like domains"/>
    <property type="match status" value="2"/>
</dbReference>
<comment type="caution">
    <text evidence="8">The sequence shown here is derived from an EMBL/GenBank/DDBJ whole genome shotgun (WGS) entry which is preliminary data.</text>
</comment>
<sequence length="436" mass="43406">MGGGMAAVLGDRNARLFLGVTLTSGFGSTAMSLAASVWVLTLTGAASLAALCGLCVYLPSLAGPVLGALVDRLPRQRLLVTASLAMATLLLTLLAVRGPGQTWLIFAVMLGYGVTFVLLDAGEAVILRAALPADRLGGVNSLRMSVQEGLKLVAPLAGAALFTLHGGRSVAGLAALALGLAAGCYAAIRPGPLPGATRGERSLLRDTRAGVGFLWRHATLRGLVGTGAAAVATSGLSNAAAYLVIVGDLGRAPEFAGVLAAAQGAGSVAGGLLCGRVLDRRGEPTAAWWGAALSALGLALQCVPSTPVVALARVLIGVGLPWTVIAAMTAVQRHTPAELIGRVAATANTVVFAPTALTIALGAGAVELLDHRFVLGVAAALTLPAATPLLARLRTTPAAATAGHQDTGPSPTAGTEGAEPSAAAVSPRRGAERRGG</sequence>
<evidence type="ECO:0000313" key="8">
    <source>
        <dbReference type="EMBL" id="GIG07081.1"/>
    </source>
</evidence>
<gene>
    <name evidence="8" type="ORF">Cco03nite_37810</name>
</gene>
<evidence type="ECO:0000256" key="6">
    <source>
        <dbReference type="SAM" id="MobiDB-lite"/>
    </source>
</evidence>
<dbReference type="EMBL" id="BONI01000030">
    <property type="protein sequence ID" value="GIG07081.1"/>
    <property type="molecule type" value="Genomic_DNA"/>
</dbReference>
<dbReference type="Proteomes" id="UP000630887">
    <property type="component" value="Unassembled WGS sequence"/>
</dbReference>
<dbReference type="AlphaFoldDB" id="A0A8J3P7H4"/>
<evidence type="ECO:0000256" key="2">
    <source>
        <dbReference type="ARBA" id="ARBA00022475"/>
    </source>
</evidence>
<keyword evidence="5 7" id="KW-0472">Membrane</keyword>
<feature type="region of interest" description="Disordered" evidence="6">
    <location>
        <begin position="399"/>
        <end position="436"/>
    </location>
</feature>
<feature type="transmembrane region" description="Helical" evidence="7">
    <location>
        <begin position="223"/>
        <end position="243"/>
    </location>
</feature>
<feature type="transmembrane region" description="Helical" evidence="7">
    <location>
        <begin position="372"/>
        <end position="391"/>
    </location>
</feature>
<dbReference type="Pfam" id="PF07690">
    <property type="entry name" value="MFS_1"/>
    <property type="match status" value="1"/>
</dbReference>
<protein>
    <submittedName>
        <fullName evidence="8">MFS transporter</fullName>
    </submittedName>
</protein>
<dbReference type="GO" id="GO:0005886">
    <property type="term" value="C:plasma membrane"/>
    <property type="evidence" value="ECO:0007669"/>
    <property type="project" value="UniProtKB-SubCell"/>
</dbReference>
<dbReference type="CDD" id="cd06173">
    <property type="entry name" value="MFS_MefA_like"/>
    <property type="match status" value="1"/>
</dbReference>
<reference evidence="8 9" key="1">
    <citation type="submission" date="2021-01" db="EMBL/GenBank/DDBJ databases">
        <title>Whole genome shotgun sequence of Catellatospora coxensis NBRC 107359.</title>
        <authorList>
            <person name="Komaki H."/>
            <person name="Tamura T."/>
        </authorList>
    </citation>
    <scope>NUCLEOTIDE SEQUENCE [LARGE SCALE GENOMIC DNA]</scope>
    <source>
        <strain evidence="8 9">NBRC 107359</strain>
    </source>
</reference>
<proteinExistence type="predicted"/>
<dbReference type="RefSeq" id="WP_203693426.1">
    <property type="nucleotide sequence ID" value="NZ_BAAALC010000005.1"/>
</dbReference>
<feature type="transmembrane region" description="Helical" evidence="7">
    <location>
        <begin position="255"/>
        <end position="274"/>
    </location>
</feature>
<feature type="transmembrane region" description="Helical" evidence="7">
    <location>
        <begin position="343"/>
        <end position="366"/>
    </location>
</feature>
<evidence type="ECO:0000256" key="7">
    <source>
        <dbReference type="SAM" id="Phobius"/>
    </source>
</evidence>
<evidence type="ECO:0000256" key="3">
    <source>
        <dbReference type="ARBA" id="ARBA00022692"/>
    </source>
</evidence>